<dbReference type="Gene3D" id="3.40.50.150">
    <property type="entry name" value="Vaccinia Virus protein VP39"/>
    <property type="match status" value="1"/>
</dbReference>
<dbReference type="EMBL" id="PTJC01000005">
    <property type="protein sequence ID" value="PPK87652.1"/>
    <property type="molecule type" value="Genomic_DNA"/>
</dbReference>
<organism evidence="2 3">
    <name type="scientific">Neolewinella xylanilytica</name>
    <dbReference type="NCBI Taxonomy" id="1514080"/>
    <lineage>
        <taxon>Bacteria</taxon>
        <taxon>Pseudomonadati</taxon>
        <taxon>Bacteroidota</taxon>
        <taxon>Saprospiria</taxon>
        <taxon>Saprospirales</taxon>
        <taxon>Lewinellaceae</taxon>
        <taxon>Neolewinella</taxon>
    </lineage>
</organism>
<dbReference type="InterPro" id="IPR029063">
    <property type="entry name" value="SAM-dependent_MTases_sf"/>
</dbReference>
<dbReference type="Proteomes" id="UP000237662">
    <property type="component" value="Unassembled WGS sequence"/>
</dbReference>
<keyword evidence="2" id="KW-0489">Methyltransferase</keyword>
<feature type="domain" description="Methyltransferase" evidence="1">
    <location>
        <begin position="45"/>
        <end position="132"/>
    </location>
</feature>
<accession>A0A2S6I838</accession>
<comment type="caution">
    <text evidence="2">The sequence shown here is derived from an EMBL/GenBank/DDBJ whole genome shotgun (WGS) entry which is preliminary data.</text>
</comment>
<keyword evidence="3" id="KW-1185">Reference proteome</keyword>
<dbReference type="OrthoDB" id="9804312at2"/>
<reference evidence="2 3" key="1">
    <citation type="submission" date="2018-02" db="EMBL/GenBank/DDBJ databases">
        <title>Genomic Encyclopedia of Archaeal and Bacterial Type Strains, Phase II (KMG-II): from individual species to whole genera.</title>
        <authorList>
            <person name="Goeker M."/>
        </authorList>
    </citation>
    <scope>NUCLEOTIDE SEQUENCE [LARGE SCALE GENOMIC DNA]</scope>
    <source>
        <strain evidence="2 3">DSM 29526</strain>
    </source>
</reference>
<proteinExistence type="predicted"/>
<dbReference type="Pfam" id="PF13649">
    <property type="entry name" value="Methyltransf_25"/>
    <property type="match status" value="1"/>
</dbReference>
<evidence type="ECO:0000313" key="2">
    <source>
        <dbReference type="EMBL" id="PPK87652.1"/>
    </source>
</evidence>
<evidence type="ECO:0000259" key="1">
    <source>
        <dbReference type="Pfam" id="PF13649"/>
    </source>
</evidence>
<keyword evidence="2" id="KW-0808">Transferase</keyword>
<dbReference type="InterPro" id="IPR041698">
    <property type="entry name" value="Methyltransf_25"/>
</dbReference>
<name>A0A2S6I838_9BACT</name>
<dbReference type="GO" id="GO:0008168">
    <property type="term" value="F:methyltransferase activity"/>
    <property type="evidence" value="ECO:0007669"/>
    <property type="project" value="UniProtKB-KW"/>
</dbReference>
<evidence type="ECO:0000313" key="3">
    <source>
        <dbReference type="Proteomes" id="UP000237662"/>
    </source>
</evidence>
<gene>
    <name evidence="2" type="ORF">CLV84_0600</name>
</gene>
<protein>
    <submittedName>
        <fullName evidence="2">Methyltransferase family protein</fullName>
    </submittedName>
</protein>
<dbReference type="SUPFAM" id="SSF53335">
    <property type="entry name" value="S-adenosyl-L-methionine-dependent methyltransferases"/>
    <property type="match status" value="1"/>
</dbReference>
<dbReference type="GO" id="GO:0032259">
    <property type="term" value="P:methylation"/>
    <property type="evidence" value="ECO:0007669"/>
    <property type="project" value="UniProtKB-KW"/>
</dbReference>
<dbReference type="AlphaFoldDB" id="A0A2S6I838"/>
<dbReference type="RefSeq" id="WP_104418250.1">
    <property type="nucleotide sequence ID" value="NZ_PTJC01000005.1"/>
</dbReference>
<sequence length="214" mass="23693">MANDWLTLWNTRFGEPGYAYGSEPNVFLAAQLQDLPPGTILFGAEGEGRNAVYAAQRGWSVSAFDISAAGRAKALQLATDRGVRIDYRVGDLPELGYAVGQFDAVALIYAHFPPSVRTHYHALLHTYLKPGGALLFEAFGADHLAYRERDPEVGGPWDARLLFSVEDLRRDFPGYTIQRLAEEEVELREGKYHNGLGSVVRFVGRKPLPAGRKD</sequence>